<reference evidence="3" key="2">
    <citation type="submission" date="2019-09" db="UniProtKB">
        <authorList>
            <consortium name="WormBaseParasite"/>
        </authorList>
    </citation>
    <scope>IDENTIFICATION</scope>
</reference>
<evidence type="ECO:0000313" key="3">
    <source>
        <dbReference type="WBParaSite" id="HPBE_0001997201-mRNA-1"/>
    </source>
</evidence>
<gene>
    <name evidence="1" type="ORF">HPBE_LOCUS19970</name>
</gene>
<evidence type="ECO:0000313" key="1">
    <source>
        <dbReference type="EMBL" id="VDP17647.1"/>
    </source>
</evidence>
<accession>A0A183GCQ3</accession>
<dbReference type="AlphaFoldDB" id="A0A183GCQ3"/>
<keyword evidence="2" id="KW-1185">Reference proteome</keyword>
<reference evidence="1 2" key="1">
    <citation type="submission" date="2018-11" db="EMBL/GenBank/DDBJ databases">
        <authorList>
            <consortium name="Pathogen Informatics"/>
        </authorList>
    </citation>
    <scope>NUCLEOTIDE SEQUENCE [LARGE SCALE GENOMIC DNA]</scope>
</reference>
<proteinExistence type="predicted"/>
<sequence>MLGSVMRKKKITEQFLRHSEFNRSLGLPLTIALDSCNYAALERGLHLCGGPIHHLQVLLSFSVHFRCSVDASERAHHIAASQKVARKLGFDRDLTENRKEEGRTQMLLRHAHIGVRR</sequence>
<dbReference type="WBParaSite" id="HPBE_0001997201-mRNA-1">
    <property type="protein sequence ID" value="HPBE_0001997201-mRNA-1"/>
    <property type="gene ID" value="HPBE_0001997201"/>
</dbReference>
<protein>
    <submittedName>
        <fullName evidence="1 3">Uncharacterized protein</fullName>
    </submittedName>
</protein>
<dbReference type="Proteomes" id="UP000050761">
    <property type="component" value="Unassembled WGS sequence"/>
</dbReference>
<dbReference type="EMBL" id="UZAH01031761">
    <property type="protein sequence ID" value="VDP17647.1"/>
    <property type="molecule type" value="Genomic_DNA"/>
</dbReference>
<organism evidence="2 3">
    <name type="scientific">Heligmosomoides polygyrus</name>
    <name type="common">Parasitic roundworm</name>
    <dbReference type="NCBI Taxonomy" id="6339"/>
    <lineage>
        <taxon>Eukaryota</taxon>
        <taxon>Metazoa</taxon>
        <taxon>Ecdysozoa</taxon>
        <taxon>Nematoda</taxon>
        <taxon>Chromadorea</taxon>
        <taxon>Rhabditida</taxon>
        <taxon>Rhabditina</taxon>
        <taxon>Rhabditomorpha</taxon>
        <taxon>Strongyloidea</taxon>
        <taxon>Heligmosomidae</taxon>
        <taxon>Heligmosomoides</taxon>
    </lineage>
</organism>
<accession>A0A3P8AT65</accession>
<evidence type="ECO:0000313" key="2">
    <source>
        <dbReference type="Proteomes" id="UP000050761"/>
    </source>
</evidence>
<name>A0A183GCQ3_HELPZ</name>